<evidence type="ECO:0000256" key="1">
    <source>
        <dbReference type="SAM" id="MobiDB-lite"/>
    </source>
</evidence>
<reference evidence="2 3" key="1">
    <citation type="submission" date="2012-05" db="EMBL/GenBank/DDBJ databases">
        <title>Finished chromosome of genome of Chamaesiphon sp. PCC 6605.</title>
        <authorList>
            <consortium name="US DOE Joint Genome Institute"/>
            <person name="Gugger M."/>
            <person name="Coursin T."/>
            <person name="Rippka R."/>
            <person name="Tandeau De Marsac N."/>
            <person name="Huntemann M."/>
            <person name="Wei C.-L."/>
            <person name="Han J."/>
            <person name="Detter J.C."/>
            <person name="Han C."/>
            <person name="Tapia R."/>
            <person name="Chen A."/>
            <person name="Kyrpides N."/>
            <person name="Mavromatis K."/>
            <person name="Markowitz V."/>
            <person name="Szeto E."/>
            <person name="Ivanova N."/>
            <person name="Pagani I."/>
            <person name="Pati A."/>
            <person name="Goodwin L."/>
            <person name="Nordberg H.P."/>
            <person name="Cantor M.N."/>
            <person name="Hua S.X."/>
            <person name="Woyke T."/>
            <person name="Kerfeld C.A."/>
        </authorList>
    </citation>
    <scope>NUCLEOTIDE SEQUENCE [LARGE SCALE GENOMIC DNA]</scope>
    <source>
        <strain evidence="3">ATCC 27169 / PCC 6605</strain>
    </source>
</reference>
<protein>
    <submittedName>
        <fullName evidence="2">Uncharacterized protein</fullName>
    </submittedName>
</protein>
<dbReference type="AlphaFoldDB" id="K9UKK2"/>
<evidence type="ECO:0000313" key="2">
    <source>
        <dbReference type="EMBL" id="AFY94976.1"/>
    </source>
</evidence>
<sequence>MVFGYYQKLLTDSSTKSSRFSGFAINVDPVKSVSVVEGYSFDEESVSLEIYNKLTLSIELTTCNYSLSHQSAFPKPDPTHYDYPYRNQTANR</sequence>
<proteinExistence type="predicted"/>
<dbReference type="KEGG" id="cmp:Cha6605_4015"/>
<keyword evidence="3" id="KW-1185">Reference proteome</keyword>
<organism evidence="2 3">
    <name type="scientific">Chamaesiphon minutus (strain ATCC 27169 / PCC 6605)</name>
    <dbReference type="NCBI Taxonomy" id="1173020"/>
    <lineage>
        <taxon>Bacteria</taxon>
        <taxon>Bacillati</taxon>
        <taxon>Cyanobacteriota</taxon>
        <taxon>Cyanophyceae</taxon>
        <taxon>Gomontiellales</taxon>
        <taxon>Chamaesiphonaceae</taxon>
        <taxon>Chamaesiphon</taxon>
    </lineage>
</organism>
<name>K9UKK2_CHAP6</name>
<gene>
    <name evidence="2" type="ORF">Cha6605_4015</name>
</gene>
<accession>K9UKK2</accession>
<dbReference type="EMBL" id="CP003600">
    <property type="protein sequence ID" value="AFY94976.1"/>
    <property type="molecule type" value="Genomic_DNA"/>
</dbReference>
<dbReference type="Proteomes" id="UP000010366">
    <property type="component" value="Chromosome"/>
</dbReference>
<dbReference type="HOGENOM" id="CLU_2407899_0_0_3"/>
<feature type="region of interest" description="Disordered" evidence="1">
    <location>
        <begin position="70"/>
        <end position="92"/>
    </location>
</feature>
<evidence type="ECO:0000313" key="3">
    <source>
        <dbReference type="Proteomes" id="UP000010366"/>
    </source>
</evidence>